<dbReference type="EMBL" id="FOLW01000003">
    <property type="protein sequence ID" value="SFC65190.1"/>
    <property type="molecule type" value="Genomic_DNA"/>
</dbReference>
<evidence type="ECO:0000259" key="3">
    <source>
        <dbReference type="PROSITE" id="PS50893"/>
    </source>
</evidence>
<dbReference type="CDD" id="cd03230">
    <property type="entry name" value="ABC_DR_subfamily_A"/>
    <property type="match status" value="2"/>
</dbReference>
<evidence type="ECO:0000256" key="2">
    <source>
        <dbReference type="ARBA" id="ARBA00022840"/>
    </source>
</evidence>
<protein>
    <submittedName>
        <fullName evidence="4">ABC-2 type transport system ATP-binding protein</fullName>
    </submittedName>
</protein>
<dbReference type="Proteomes" id="UP000226420">
    <property type="component" value="Unassembled WGS sequence"/>
</dbReference>
<dbReference type="GO" id="GO:0016887">
    <property type="term" value="F:ATP hydrolysis activity"/>
    <property type="evidence" value="ECO:0007669"/>
    <property type="project" value="InterPro"/>
</dbReference>
<dbReference type="RefSeq" id="WP_074821776.1">
    <property type="nucleotide sequence ID" value="NZ_FOLW01000003.1"/>
</dbReference>
<name>A0AAJ4W9Z4_9GAMM</name>
<dbReference type="Pfam" id="PF00005">
    <property type="entry name" value="ABC_tran"/>
    <property type="match status" value="2"/>
</dbReference>
<keyword evidence="2 4" id="KW-0067">ATP-binding</keyword>
<evidence type="ECO:0000313" key="4">
    <source>
        <dbReference type="EMBL" id="SFC65190.1"/>
    </source>
</evidence>
<comment type="caution">
    <text evidence="4">The sequence shown here is derived from an EMBL/GenBank/DDBJ whole genome shotgun (WGS) entry which is preliminary data.</text>
</comment>
<gene>
    <name evidence="4" type="ORF">SAMN02745723_103215</name>
</gene>
<dbReference type="GO" id="GO:0005524">
    <property type="term" value="F:ATP binding"/>
    <property type="evidence" value="ECO:0007669"/>
    <property type="project" value="UniProtKB-KW"/>
</dbReference>
<proteinExistence type="predicted"/>
<dbReference type="SUPFAM" id="SSF52540">
    <property type="entry name" value="P-loop containing nucleoside triphosphate hydrolases"/>
    <property type="match status" value="2"/>
</dbReference>
<keyword evidence="1" id="KW-0547">Nucleotide-binding</keyword>
<dbReference type="Gene3D" id="3.40.50.300">
    <property type="entry name" value="P-loop containing nucleotide triphosphate hydrolases"/>
    <property type="match status" value="2"/>
</dbReference>
<dbReference type="InterPro" id="IPR017871">
    <property type="entry name" value="ABC_transporter-like_CS"/>
</dbReference>
<sequence length="584" mass="63634">MTDTSSTPHHCIVLDKVEKSFRGLTKPAVASLTTQIDSGGVMGLVGPDGAGKTTLMRMLAGLLKPDAGTIRVIGLDPLQDDGQLHAILGYMPQKFGLYEDLSVLENLNLYADLRSVIGEERTTIFEKLLNFTDLARFTDRLAGKLSGGMKQKLGLACTLIGQPKVLLLDEPGVGVDPISRRELWKMVHELADEGMLILWSTSYLDEAEQCRHVMLMNEGELIFSGPPQTLTQRMVGRSVLMAATQGTNRKMLQKALTLPQVSDGVIQGKAVRLILKQGEDHQQLPALLHQPGAKVEEAEPRFEDAFIDLLGGNPASESALGQIMPSVEGSPQDVVIEAISLTKKFGPFAATDNVSFQVKRGEIFGLLGPNGAGKSTTFKMMCGLLVPSGGKALVLNLDLKTSSGKARQHLGYMAQKFSLYGNLTVAQNLKFFSGAYGLYGQRQKNKIADMTKAFNFTPILNQEPNSLPLGFKQRLALACALMHEPDILFLDEPTSGVDPITRREFWLHINGMVEKGVTVMVTTHFMDEAEYCDRIGLVYRGKIIASGSPDDLKQQVASAENPNPTMEQAFIDLVLGYDQGGQNE</sequence>
<dbReference type="PANTHER" id="PTHR43038:SF3">
    <property type="entry name" value="ABC TRANSPORTER G FAMILY MEMBER 20 ISOFORM X1"/>
    <property type="match status" value="1"/>
</dbReference>
<dbReference type="PROSITE" id="PS00211">
    <property type="entry name" value="ABC_TRANSPORTER_1"/>
    <property type="match status" value="1"/>
</dbReference>
<dbReference type="PROSITE" id="PS50893">
    <property type="entry name" value="ABC_TRANSPORTER_2"/>
    <property type="match status" value="2"/>
</dbReference>
<dbReference type="AlphaFoldDB" id="A0AAJ4W9Z4"/>
<reference evidence="4 5" key="1">
    <citation type="submission" date="2016-10" db="EMBL/GenBank/DDBJ databases">
        <authorList>
            <person name="Varghese N."/>
            <person name="Submissions S."/>
        </authorList>
    </citation>
    <scope>NUCLEOTIDE SEQUENCE [LARGE SCALE GENOMIC DNA]</scope>
    <source>
        <strain evidence="4 5">DSM 5563</strain>
    </source>
</reference>
<dbReference type="PANTHER" id="PTHR43038">
    <property type="entry name" value="ATP-BINDING CASSETTE, SUB-FAMILY H, MEMBER 1"/>
    <property type="match status" value="1"/>
</dbReference>
<evidence type="ECO:0000313" key="5">
    <source>
        <dbReference type="Proteomes" id="UP000226420"/>
    </source>
</evidence>
<feature type="domain" description="ABC transporter" evidence="3">
    <location>
        <begin position="336"/>
        <end position="565"/>
    </location>
</feature>
<dbReference type="InterPro" id="IPR027417">
    <property type="entry name" value="P-loop_NTPase"/>
</dbReference>
<accession>A0AAJ4W9Z4</accession>
<dbReference type="InterPro" id="IPR003439">
    <property type="entry name" value="ABC_transporter-like_ATP-bd"/>
</dbReference>
<evidence type="ECO:0000256" key="1">
    <source>
        <dbReference type="ARBA" id="ARBA00022741"/>
    </source>
</evidence>
<dbReference type="InterPro" id="IPR003593">
    <property type="entry name" value="AAA+_ATPase"/>
</dbReference>
<feature type="domain" description="ABC transporter" evidence="3">
    <location>
        <begin position="12"/>
        <end position="243"/>
    </location>
</feature>
<dbReference type="SMART" id="SM00382">
    <property type="entry name" value="AAA"/>
    <property type="match status" value="2"/>
</dbReference>
<organism evidence="4 5">
    <name type="scientific">Pragia fontium DSM 5563 = ATCC 49100</name>
    <dbReference type="NCBI Taxonomy" id="1122977"/>
    <lineage>
        <taxon>Bacteria</taxon>
        <taxon>Pseudomonadati</taxon>
        <taxon>Pseudomonadota</taxon>
        <taxon>Gammaproteobacteria</taxon>
        <taxon>Enterobacterales</taxon>
        <taxon>Budviciaceae</taxon>
        <taxon>Pragia</taxon>
    </lineage>
</organism>